<dbReference type="Proteomes" id="UP000071065">
    <property type="component" value="Chromosome"/>
</dbReference>
<name>A0A142BHU8_9GAMM</name>
<feature type="region of interest" description="Disordered" evidence="1">
    <location>
        <begin position="1016"/>
        <end position="1057"/>
    </location>
</feature>
<evidence type="ECO:0000313" key="3">
    <source>
        <dbReference type="Proteomes" id="UP000071065"/>
    </source>
</evidence>
<sequence length="1057" mass="119514">MPKTFKEREKTCIPTIAGIALAVMLSSIRPSLAGHIGEVLFQRGHTPTIGSREKIFQPRTAALAPKLFVQALIQTQNVQPEATPCKPEGKNLALILDDSSTSNNTEHETPFKLLTFNESQHQPFEILTIPASLHRKPLEYPILPDTRRIVPKTHGKPPHPCKAKLSKYTRPYPVEVYEAIKWPVMNGYIWLFYEADGSLSIYADPDEPPESVTILQEPLLPDCTIMALASHDRITLFSYCEALTSLSEANKPSTIPENQLTTLTQNPDGSWTVTIHLPDGTTTTMSAEEYQRLRSIFWESIIAAAFGETDDFVYASHWNYFSKPVKRRIRIPLQPVKVKGDKLDGQEAVEGNVYPGDKSSGRTLGDGSPAGRAGSPHPKRKTNQAQKSGSTQGQSGSSPEPSLEQKSPSTPFWTADFSRQAANSSNKSPNFRVIAEFIRENDLTETVQEASESILRENAPHLLGDSTLGGLLAAVFSVSCWAELLSKSGLVNDQQALDRLYAKKRKTMRQTTKENQLREKPKPVQPGWNHMTLSSVNDLAKRIESEVKSDIPPIPISDAGTRRDFQPIELAFHDVTMTSETLGRKYFVLKSRDSDHRIETACQEHEACDPEQLKHHVIKESLKYLHYDQPASSKFIMKLFARLPEIQALITKELSSTAEHDGIIEREQFMSWLESGEKRRSIVVDPEIRFGPLRFTRFNDFITVVEFDFSVPSARRILMFDVPEHIHIPSEETVELSITGQLRIAINTSDDQPTIHGGSLNIDGLAMTEEDIRQQRAELLNLWYQRDNQFVDINLQVFITTLEKFEQAELNQATDIVQAMTIISSTTQVLNKLHELQEHQDEIGADLIKSLIETTSSTFKDQWRQIKTYITQTIVNDSMMIDTTYKTVDELRNEGTPTRSESYRKLLPYYQSVPNHALEILKEKRPTLESVSQITDAVLGIIQNRQTLRTLSEDARVTGGAVVQIKREPSFRLEGDENDRLTVLNLYGTLAERLALQRLAENFQWLTTQYPELKPFKQLGTQHQRESPPDLEQQIRKALEKTDQPPEDPPKPDYQQP</sequence>
<feature type="region of interest" description="Disordered" evidence="1">
    <location>
        <begin position="507"/>
        <end position="531"/>
    </location>
</feature>
<accession>A0A142BHU8</accession>
<dbReference type="PATRIC" id="fig|570277.3.peg.4726"/>
<dbReference type="AlphaFoldDB" id="A0A142BHU8"/>
<feature type="region of interest" description="Disordered" evidence="1">
    <location>
        <begin position="342"/>
        <end position="412"/>
    </location>
</feature>
<dbReference type="STRING" id="570277.EZMO1_4408"/>
<dbReference type="EMBL" id="CP013251">
    <property type="protein sequence ID" value="AMO58324.1"/>
    <property type="molecule type" value="Genomic_DNA"/>
</dbReference>
<reference evidence="2 3" key="1">
    <citation type="journal article" date="2016" name="Front. Microbiol.">
        <title>Genomic Insight into the Host-Endosymbiont Relationship of Endozoicomonas montiporae CL-33(T) with its Coral Host.</title>
        <authorList>
            <person name="Ding J.-Y."/>
            <person name="Shiu J.-H."/>
            <person name="Chen W.-M."/>
            <person name="Chiang Y.-R."/>
            <person name="Tang S.-L."/>
        </authorList>
    </citation>
    <scope>NUCLEOTIDE SEQUENCE [LARGE SCALE GENOMIC DNA]</scope>
    <source>
        <strain evidence="2 3">CL-33</strain>
    </source>
</reference>
<feature type="compositionally biased region" description="Basic and acidic residues" evidence="1">
    <location>
        <begin position="1023"/>
        <end position="1051"/>
    </location>
</feature>
<dbReference type="KEGG" id="emp:EZMO1_4408"/>
<feature type="compositionally biased region" description="Basic and acidic residues" evidence="1">
    <location>
        <begin position="511"/>
        <end position="522"/>
    </location>
</feature>
<protein>
    <submittedName>
        <fullName evidence="2">Uncharacterized protein</fullName>
    </submittedName>
</protein>
<gene>
    <name evidence="2" type="ORF">EZMO1_4408</name>
</gene>
<evidence type="ECO:0000256" key="1">
    <source>
        <dbReference type="SAM" id="MobiDB-lite"/>
    </source>
</evidence>
<feature type="compositionally biased region" description="Low complexity" evidence="1">
    <location>
        <begin position="386"/>
        <end position="398"/>
    </location>
</feature>
<evidence type="ECO:0000313" key="2">
    <source>
        <dbReference type="EMBL" id="AMO58324.1"/>
    </source>
</evidence>
<proteinExistence type="predicted"/>
<organism evidence="2 3">
    <name type="scientific">Endozoicomonas montiporae CL-33</name>
    <dbReference type="NCBI Taxonomy" id="570277"/>
    <lineage>
        <taxon>Bacteria</taxon>
        <taxon>Pseudomonadati</taxon>
        <taxon>Pseudomonadota</taxon>
        <taxon>Gammaproteobacteria</taxon>
        <taxon>Oceanospirillales</taxon>
        <taxon>Endozoicomonadaceae</taxon>
        <taxon>Endozoicomonas</taxon>
    </lineage>
</organism>